<sequence length="196" mass="22450">MKKIVLLIVILFSTVSYSQELRKPSEGKALVYFTRVSSVGFLINFKYFDNDKYLGKFNHGKYLAYECEPGKHLFWSKSENVDFLEAELEAGKVYIIDSEPQMGAIKAGVKLVAFDNNQDNYNNIKKFERKKADILDAIVKAKEFKISDEDLAEAESDQESLVKRSIEKYEKRKAKGDAYPTLTADNNYISNTVEIK</sequence>
<dbReference type="RefSeq" id="WP_132109875.1">
    <property type="nucleotide sequence ID" value="NZ_SMFO01000003.1"/>
</dbReference>
<dbReference type="Proteomes" id="UP000294597">
    <property type="component" value="Unassembled WGS sequence"/>
</dbReference>
<evidence type="ECO:0000313" key="1">
    <source>
        <dbReference type="EMBL" id="TDE05073.1"/>
    </source>
</evidence>
<reference evidence="1 2" key="1">
    <citation type="submission" date="2019-03" db="EMBL/GenBank/DDBJ databases">
        <title>Flavobacterium TSA-D2 sp. nov., isolated from arctic soil.</title>
        <authorList>
            <person name="Chaudhary D.K."/>
        </authorList>
    </citation>
    <scope>NUCLEOTIDE SEQUENCE [LARGE SCALE GENOMIC DNA]</scope>
    <source>
        <strain evidence="1 2">TSA-D2</strain>
    </source>
</reference>
<evidence type="ECO:0008006" key="3">
    <source>
        <dbReference type="Google" id="ProtNLM"/>
    </source>
</evidence>
<protein>
    <recommendedName>
        <fullName evidence="3">DUF2846 domain-containing protein</fullName>
    </recommendedName>
</protein>
<gene>
    <name evidence="1" type="ORF">E0F98_06960</name>
</gene>
<name>A0A4R5D4R0_9FLAO</name>
<evidence type="ECO:0000313" key="2">
    <source>
        <dbReference type="Proteomes" id="UP000294597"/>
    </source>
</evidence>
<keyword evidence="2" id="KW-1185">Reference proteome</keyword>
<dbReference type="EMBL" id="SMFO01000003">
    <property type="protein sequence ID" value="TDE05073.1"/>
    <property type="molecule type" value="Genomic_DNA"/>
</dbReference>
<comment type="caution">
    <text evidence="1">The sequence shown here is derived from an EMBL/GenBank/DDBJ whole genome shotgun (WGS) entry which is preliminary data.</text>
</comment>
<dbReference type="AlphaFoldDB" id="A0A4R5D4R0"/>
<organism evidence="1 2">
    <name type="scientific">Flavobacterium hiemivividum</name>
    <dbReference type="NCBI Taxonomy" id="2541734"/>
    <lineage>
        <taxon>Bacteria</taxon>
        <taxon>Pseudomonadati</taxon>
        <taxon>Bacteroidota</taxon>
        <taxon>Flavobacteriia</taxon>
        <taxon>Flavobacteriales</taxon>
        <taxon>Flavobacteriaceae</taxon>
        <taxon>Flavobacterium</taxon>
    </lineage>
</organism>
<proteinExistence type="predicted"/>
<accession>A0A4R5D4R0</accession>